<dbReference type="InterPro" id="IPR057326">
    <property type="entry name" value="KR_dom"/>
</dbReference>
<dbReference type="Proteomes" id="UP000298429">
    <property type="component" value="Unassembled WGS sequence"/>
</dbReference>
<keyword evidence="4" id="KW-0175">Coiled coil</keyword>
<evidence type="ECO:0000313" key="7">
    <source>
        <dbReference type="Proteomes" id="UP000298429"/>
    </source>
</evidence>
<evidence type="ECO:0000256" key="1">
    <source>
        <dbReference type="ARBA" id="ARBA00006484"/>
    </source>
</evidence>
<dbReference type="Pfam" id="PF00106">
    <property type="entry name" value="adh_short"/>
    <property type="match status" value="1"/>
</dbReference>
<feature type="domain" description="Ketoreductase" evidence="5">
    <location>
        <begin position="8"/>
        <end position="192"/>
    </location>
</feature>
<gene>
    <name evidence="6" type="ORF">EHQ76_16185</name>
</gene>
<accession>A0A5F2AZK1</accession>
<dbReference type="InterPro" id="IPR020904">
    <property type="entry name" value="Sc_DH/Rdtase_CS"/>
</dbReference>
<sequence>MKQREKNRVILITGASEGIGRELALLYAAQQVQLVLASRNLESLENLAAECERMGAKALAIQTDVSSTEDCKNLIEQAVKKYGRIDILINSAGISMSASFDSLQDLTVFQKLMSVNYLGVVHTSFYALPYLKKSRGMIVNISSLQGKTGFPRSTGYCASKFAVQGFSDSLRIELMGSGVDVLVVSPGPIATKMNYRKFDANGNVTQEENSESAERKLMSPEECARLIAKSISKRKRELVMTFGGKLIPWIKLFAPAFVDRTIASAVNRFYSRI</sequence>
<dbReference type="PRINTS" id="PR00081">
    <property type="entry name" value="GDHRDH"/>
</dbReference>
<dbReference type="AlphaFoldDB" id="A0A5F2AZK1"/>
<feature type="coiled-coil region" evidence="4">
    <location>
        <begin position="27"/>
        <end position="54"/>
    </location>
</feature>
<dbReference type="InterPro" id="IPR002347">
    <property type="entry name" value="SDR_fam"/>
</dbReference>
<reference evidence="6 7" key="1">
    <citation type="journal article" date="2019" name="PLoS Negl. Trop. Dis.">
        <title>Revisiting the worldwide diversity of Leptospira species in the environment.</title>
        <authorList>
            <person name="Vincent A.T."/>
            <person name="Schiettekatte O."/>
            <person name="Bourhy P."/>
            <person name="Veyrier F.J."/>
            <person name="Picardeau M."/>
        </authorList>
    </citation>
    <scope>NUCLEOTIDE SEQUENCE [LARGE SCALE GENOMIC DNA]</scope>
    <source>
        <strain evidence="6 7">201702444</strain>
    </source>
</reference>
<protein>
    <submittedName>
        <fullName evidence="6">SDR family oxidoreductase</fullName>
    </submittedName>
</protein>
<evidence type="ECO:0000256" key="2">
    <source>
        <dbReference type="ARBA" id="ARBA00023002"/>
    </source>
</evidence>
<dbReference type="PANTHER" id="PTHR44196">
    <property type="entry name" value="DEHYDROGENASE/REDUCTASE SDR FAMILY MEMBER 7B"/>
    <property type="match status" value="1"/>
</dbReference>
<dbReference type="GO" id="GO:0016020">
    <property type="term" value="C:membrane"/>
    <property type="evidence" value="ECO:0007669"/>
    <property type="project" value="TreeGrafter"/>
</dbReference>
<dbReference type="PRINTS" id="PR00080">
    <property type="entry name" value="SDRFAMILY"/>
</dbReference>
<evidence type="ECO:0000259" key="5">
    <source>
        <dbReference type="SMART" id="SM00822"/>
    </source>
</evidence>
<keyword evidence="2" id="KW-0560">Oxidoreductase</keyword>
<dbReference type="SMART" id="SM00822">
    <property type="entry name" value="PKS_KR"/>
    <property type="match status" value="1"/>
</dbReference>
<dbReference type="OrthoDB" id="306388at2"/>
<comment type="caution">
    <text evidence="6">The sequence shown here is derived from an EMBL/GenBank/DDBJ whole genome shotgun (WGS) entry which is preliminary data.</text>
</comment>
<dbReference type="RefSeq" id="WP_135671955.1">
    <property type="nucleotide sequence ID" value="NZ_RQGN01000088.1"/>
</dbReference>
<proteinExistence type="inferred from homology"/>
<comment type="similarity">
    <text evidence="1 3">Belongs to the short-chain dehydrogenases/reductases (SDR) family.</text>
</comment>
<evidence type="ECO:0000256" key="4">
    <source>
        <dbReference type="SAM" id="Coils"/>
    </source>
</evidence>
<dbReference type="PROSITE" id="PS00061">
    <property type="entry name" value="ADH_SHORT"/>
    <property type="match status" value="1"/>
</dbReference>
<dbReference type="InterPro" id="IPR036291">
    <property type="entry name" value="NAD(P)-bd_dom_sf"/>
</dbReference>
<dbReference type="GO" id="GO:0016491">
    <property type="term" value="F:oxidoreductase activity"/>
    <property type="evidence" value="ECO:0007669"/>
    <property type="project" value="UniProtKB-KW"/>
</dbReference>
<dbReference type="PANTHER" id="PTHR44196:SF1">
    <property type="entry name" value="DEHYDROGENASE_REDUCTASE SDR FAMILY MEMBER 7B"/>
    <property type="match status" value="1"/>
</dbReference>
<dbReference type="NCBIfam" id="NF004825">
    <property type="entry name" value="PRK06181.1"/>
    <property type="match status" value="1"/>
</dbReference>
<name>A0A5F2AZK1_9LEPT</name>
<dbReference type="SUPFAM" id="SSF51735">
    <property type="entry name" value="NAD(P)-binding Rossmann-fold domains"/>
    <property type="match status" value="1"/>
</dbReference>
<evidence type="ECO:0000256" key="3">
    <source>
        <dbReference type="RuleBase" id="RU000363"/>
    </source>
</evidence>
<dbReference type="EMBL" id="RQGN01000088">
    <property type="protein sequence ID" value="TGL96315.1"/>
    <property type="molecule type" value="Genomic_DNA"/>
</dbReference>
<dbReference type="FunFam" id="3.40.50.720:FF:000084">
    <property type="entry name" value="Short-chain dehydrogenase reductase"/>
    <property type="match status" value="1"/>
</dbReference>
<dbReference type="Gene3D" id="3.40.50.720">
    <property type="entry name" value="NAD(P)-binding Rossmann-like Domain"/>
    <property type="match status" value="1"/>
</dbReference>
<organism evidence="6 7">
    <name type="scientific">Leptospira barantonii</name>
    <dbReference type="NCBI Taxonomy" id="2023184"/>
    <lineage>
        <taxon>Bacteria</taxon>
        <taxon>Pseudomonadati</taxon>
        <taxon>Spirochaetota</taxon>
        <taxon>Spirochaetia</taxon>
        <taxon>Leptospirales</taxon>
        <taxon>Leptospiraceae</taxon>
        <taxon>Leptospira</taxon>
    </lineage>
</organism>
<evidence type="ECO:0000313" key="6">
    <source>
        <dbReference type="EMBL" id="TGL96315.1"/>
    </source>
</evidence>